<reference evidence="1" key="1">
    <citation type="submission" date="2019-10" db="EMBL/GenBank/DDBJ databases">
        <authorList>
            <person name="Nor Muhammad N."/>
        </authorList>
    </citation>
    <scope>NUCLEOTIDE SEQUENCE</scope>
</reference>
<accession>A0A5K1K2D5</accession>
<name>A0A5K1K2D5_9APHY</name>
<keyword evidence="1" id="KW-0808">Transferase</keyword>
<evidence type="ECO:0000313" key="1">
    <source>
        <dbReference type="EMBL" id="VWO99887.1"/>
    </source>
</evidence>
<dbReference type="EMBL" id="LR727988">
    <property type="protein sequence ID" value="VWO99887.1"/>
    <property type="molecule type" value="Genomic_DNA"/>
</dbReference>
<sequence length="118" mass="13447">MNVNRQRLKRGWRPWFPNLKHIVVQPSAPPNTRRPSPYPHGFAYTFFIDTLRLLQKDARCQFSLLAGRERRVVRGQQGPFGDVAKREWLDRIESGPGCWETASSVDTVSGASTPHTGM</sequence>
<organism evidence="1">
    <name type="scientific">Ganoderma boninense</name>
    <dbReference type="NCBI Taxonomy" id="34458"/>
    <lineage>
        <taxon>Eukaryota</taxon>
        <taxon>Fungi</taxon>
        <taxon>Dikarya</taxon>
        <taxon>Basidiomycota</taxon>
        <taxon>Agaricomycotina</taxon>
        <taxon>Agaricomycetes</taxon>
        <taxon>Polyporales</taxon>
        <taxon>Polyporaceae</taxon>
        <taxon>Ganoderma</taxon>
    </lineage>
</organism>
<dbReference type="AlphaFoldDB" id="A0A5K1K2D5"/>
<proteinExistence type="predicted"/>
<keyword evidence="1" id="KW-0418">Kinase</keyword>
<gene>
    <name evidence="1" type="primary">I1RNY7</name>
</gene>
<protein>
    <submittedName>
        <fullName evidence="1">Protein kinase domain-containing protein</fullName>
    </submittedName>
</protein>
<dbReference type="GO" id="GO:0016301">
    <property type="term" value="F:kinase activity"/>
    <property type="evidence" value="ECO:0007669"/>
    <property type="project" value="UniProtKB-KW"/>
</dbReference>